<gene>
    <name evidence="1" type="ORF">PCAR9_A21071</name>
</gene>
<dbReference type="Proteomes" id="UP000238288">
    <property type="component" value="Chromosome PCAR9a"/>
</dbReference>
<protein>
    <submittedName>
        <fullName evidence="1">Uncharacterized protein</fullName>
    </submittedName>
</protein>
<reference evidence="1 2" key="1">
    <citation type="submission" date="2017-11" db="EMBL/GenBank/DDBJ databases">
        <authorList>
            <person name="Han C.G."/>
        </authorList>
    </citation>
    <scope>NUCLEOTIDE SEQUENCE [LARGE SCALE GENOMIC DNA]</scope>
    <source>
        <strain evidence="2">ATCC 43555</strain>
    </source>
</reference>
<dbReference type="AlphaFoldDB" id="A0A2K4X8H0"/>
<proteinExistence type="predicted"/>
<name>A0A2K4X8H0_PSEVC</name>
<evidence type="ECO:0000313" key="1">
    <source>
        <dbReference type="EMBL" id="SOU40621.1"/>
    </source>
</evidence>
<evidence type="ECO:0000313" key="2">
    <source>
        <dbReference type="Proteomes" id="UP000238288"/>
    </source>
</evidence>
<organism evidence="1 2">
    <name type="scientific">Pseudoalteromonas carrageenovora IAM 12662</name>
    <dbReference type="NCBI Taxonomy" id="1314868"/>
    <lineage>
        <taxon>Bacteria</taxon>
        <taxon>Pseudomonadati</taxon>
        <taxon>Pseudomonadota</taxon>
        <taxon>Gammaproteobacteria</taxon>
        <taxon>Alteromonadales</taxon>
        <taxon>Pseudoalteromonadaceae</taxon>
        <taxon>Pseudoalteromonas</taxon>
    </lineage>
</organism>
<sequence>MIMDWTQINLFKGIDLNDSFVLSWEHERDQLCFVLEASIWPESDHYSKPKDDECTCYRKAILKFVNLQCINGLKSMESTPSTTDPDGSTDYGNIDTLCQTENGFDLSGDFGLVNIIGGELCFDVHT</sequence>
<accession>A0A2K4X8H0</accession>
<dbReference type="EMBL" id="LT965928">
    <property type="protein sequence ID" value="SOU40621.1"/>
    <property type="molecule type" value="Genomic_DNA"/>
</dbReference>